<dbReference type="Proteomes" id="UP000831151">
    <property type="component" value="Chromosome"/>
</dbReference>
<organism evidence="4 5">
    <name type="scientific">Fenollaria massiliensis</name>
    <dbReference type="NCBI Taxonomy" id="938288"/>
    <lineage>
        <taxon>Bacteria</taxon>
        <taxon>Bacillati</taxon>
        <taxon>Bacillota</taxon>
        <taxon>Clostridia</taxon>
        <taxon>Eubacteriales</taxon>
        <taxon>Fenollaria</taxon>
    </lineage>
</organism>
<protein>
    <submittedName>
        <fullName evidence="4">AAA family ATPase</fullName>
    </submittedName>
</protein>
<evidence type="ECO:0000259" key="3">
    <source>
        <dbReference type="Pfam" id="PF13514"/>
    </source>
</evidence>
<name>A0A9E7DKG4_9FIRM</name>
<dbReference type="Pfam" id="PF13514">
    <property type="entry name" value="AAA_27"/>
    <property type="match status" value="1"/>
</dbReference>
<keyword evidence="2" id="KW-1133">Transmembrane helix</keyword>
<reference evidence="4" key="1">
    <citation type="submission" date="2022-04" db="EMBL/GenBank/DDBJ databases">
        <title>Complete genome sequences of Ezakiella coagulans and Fenollaria massiliensis.</title>
        <authorList>
            <person name="France M.T."/>
            <person name="Clifford J."/>
            <person name="Narina S."/>
            <person name="Rutt L."/>
            <person name="Ravel J."/>
        </authorList>
    </citation>
    <scope>NUCLEOTIDE SEQUENCE</scope>
    <source>
        <strain evidence="4">C0061C2</strain>
    </source>
</reference>
<evidence type="ECO:0000256" key="1">
    <source>
        <dbReference type="SAM" id="Coils"/>
    </source>
</evidence>
<dbReference type="InterPro" id="IPR038734">
    <property type="entry name" value="YhaN_AAA"/>
</dbReference>
<gene>
    <name evidence="4" type="ORF">M1R53_03470</name>
</gene>
<dbReference type="SUPFAM" id="SSF52540">
    <property type="entry name" value="P-loop containing nucleoside triphosphate hydrolases"/>
    <property type="match status" value="1"/>
</dbReference>
<keyword evidence="2" id="KW-0812">Transmembrane</keyword>
<feature type="transmembrane region" description="Helical" evidence="2">
    <location>
        <begin position="334"/>
        <end position="351"/>
    </location>
</feature>
<dbReference type="PANTHER" id="PTHR41259">
    <property type="entry name" value="DOUBLE-STRAND BREAK REPAIR RAD50 ATPASE, PUTATIVE-RELATED"/>
    <property type="match status" value="1"/>
</dbReference>
<dbReference type="KEGG" id="fms:M1R53_03470"/>
<dbReference type="Gene3D" id="3.40.50.300">
    <property type="entry name" value="P-loop containing nucleotide triphosphate hydrolases"/>
    <property type="match status" value="2"/>
</dbReference>
<keyword evidence="5" id="KW-1185">Reference proteome</keyword>
<dbReference type="RefSeq" id="WP_249243082.1">
    <property type="nucleotide sequence ID" value="NZ_CP096649.1"/>
</dbReference>
<dbReference type="InterPro" id="IPR027417">
    <property type="entry name" value="P-loop_NTPase"/>
</dbReference>
<dbReference type="AlphaFoldDB" id="A0A9E7DKG4"/>
<keyword evidence="1" id="KW-0175">Coiled coil</keyword>
<feature type="coiled-coil region" evidence="1">
    <location>
        <begin position="227"/>
        <end position="276"/>
    </location>
</feature>
<feature type="coiled-coil region" evidence="1">
    <location>
        <begin position="443"/>
        <end position="501"/>
    </location>
</feature>
<keyword evidence="2" id="KW-0472">Membrane</keyword>
<feature type="transmembrane region" description="Helical" evidence="2">
    <location>
        <begin position="311"/>
        <end position="328"/>
    </location>
</feature>
<evidence type="ECO:0000256" key="2">
    <source>
        <dbReference type="SAM" id="Phobius"/>
    </source>
</evidence>
<sequence length="644" mass="75649">MKINSLDLINFGKFNNYHLDFDDSFNLIYGLNESGKSTMHAFIGFMLFGVNKANTKRKTKIKDYLRYKPINKNEYSGRMIFEKDGFTYEVYRDFLNDTYFVSKNGLDITDDIKKENSISNKSIGEIILGFSRNVFTASTYISQSKDLYFDDFDDIKELLLKLKTNDEGEYNLSGAKNNIDNEIAMIGTENAKTKELYALKKEITSLDRDISGLEASLEDTMTMLNNKDDLNKKKNELILNNKDFLNEYNKAKEYYKKENLLKIEELKEKKKDFLQNDKNITSDDYEEFIKIINRLDAINNNESRKNAQKKLSYAFLLLSVFSFIYYYIKSSEIAFNIGAAFIIIFLISFIFDKVKKSDKAKEKLMIDKKAILDKYNISSDNDFISEYNIERSSEMNQNYLQSFDEFLKTYTEKNFDELSEEKVIEYLEKNNKELYDKYKNYSISACEDEITRIDLELSSLETKLNYNDKLSQRAYELGLRRDELDARMKELYRRKSALSAASEIISSLINEINTSYMPKIINYANKYLEMFSNDKYNFFLLDESFKIMLKDKKTSLVYEEENLSRQVLSMSYLSLRLALVEALDINLSLIFDENLVFFDEERMRTALKVFAFLAKEKQVLLFTSSKDEKSVLSELNLCYNYIQL</sequence>
<evidence type="ECO:0000313" key="4">
    <source>
        <dbReference type="EMBL" id="UQK59714.1"/>
    </source>
</evidence>
<evidence type="ECO:0000313" key="5">
    <source>
        <dbReference type="Proteomes" id="UP000831151"/>
    </source>
</evidence>
<dbReference type="EMBL" id="CP096649">
    <property type="protein sequence ID" value="UQK59714.1"/>
    <property type="molecule type" value="Genomic_DNA"/>
</dbReference>
<feature type="domain" description="YhaN AAA" evidence="3">
    <location>
        <begin position="1"/>
        <end position="56"/>
    </location>
</feature>
<dbReference type="PANTHER" id="PTHR41259:SF1">
    <property type="entry name" value="DOUBLE-STRAND BREAK REPAIR RAD50 ATPASE, PUTATIVE-RELATED"/>
    <property type="match status" value="1"/>
</dbReference>
<proteinExistence type="predicted"/>
<accession>A0A9E7DKG4</accession>